<proteinExistence type="predicted"/>
<keyword evidence="2" id="KW-1133">Transmembrane helix</keyword>
<keyword evidence="4" id="KW-1185">Reference proteome</keyword>
<name>A0ABT0NA48_9GAMM</name>
<organism evidence="3 4">
    <name type="scientific">Shewanella corallii</name>
    <dbReference type="NCBI Taxonomy" id="560080"/>
    <lineage>
        <taxon>Bacteria</taxon>
        <taxon>Pseudomonadati</taxon>
        <taxon>Pseudomonadota</taxon>
        <taxon>Gammaproteobacteria</taxon>
        <taxon>Alteromonadales</taxon>
        <taxon>Shewanellaceae</taxon>
        <taxon>Shewanella</taxon>
    </lineage>
</organism>
<feature type="compositionally biased region" description="Low complexity" evidence="1">
    <location>
        <begin position="80"/>
        <end position="92"/>
    </location>
</feature>
<dbReference type="InterPro" id="IPR021382">
    <property type="entry name" value="DUF3014"/>
</dbReference>
<gene>
    <name evidence="3" type="ORF">L2725_16195</name>
</gene>
<feature type="transmembrane region" description="Helical" evidence="2">
    <location>
        <begin position="21"/>
        <end position="40"/>
    </location>
</feature>
<evidence type="ECO:0000313" key="3">
    <source>
        <dbReference type="EMBL" id="MCL2915303.1"/>
    </source>
</evidence>
<protein>
    <submittedName>
        <fullName evidence="3">DUF3014 domain-containing protein</fullName>
    </submittedName>
</protein>
<dbReference type="EMBL" id="JAKIKT010000006">
    <property type="protein sequence ID" value="MCL2915303.1"/>
    <property type="molecule type" value="Genomic_DNA"/>
</dbReference>
<accession>A0ABT0NA48</accession>
<dbReference type="RefSeq" id="WP_249249878.1">
    <property type="nucleotide sequence ID" value="NZ_JAKIKT010000006.1"/>
</dbReference>
<dbReference type="Pfam" id="PF11219">
    <property type="entry name" value="DUF3014"/>
    <property type="match status" value="1"/>
</dbReference>
<reference evidence="3 4" key="1">
    <citation type="submission" date="2022-01" db="EMBL/GenBank/DDBJ databases">
        <title>Whole genome-based taxonomy of the Shewanellaceae.</title>
        <authorList>
            <person name="Martin-Rodriguez A.J."/>
        </authorList>
    </citation>
    <scope>NUCLEOTIDE SEQUENCE [LARGE SCALE GENOMIC DNA]</scope>
    <source>
        <strain evidence="3 4">DSM 21332</strain>
    </source>
</reference>
<keyword evidence="2" id="KW-0812">Transmembrane</keyword>
<evidence type="ECO:0000313" key="4">
    <source>
        <dbReference type="Proteomes" id="UP001202831"/>
    </source>
</evidence>
<keyword evidence="2" id="KW-0472">Membrane</keyword>
<dbReference type="Proteomes" id="UP001202831">
    <property type="component" value="Unassembled WGS sequence"/>
</dbReference>
<feature type="region of interest" description="Disordered" evidence="1">
    <location>
        <begin position="50"/>
        <end position="103"/>
    </location>
</feature>
<comment type="caution">
    <text evidence="3">The sequence shown here is derived from an EMBL/GenBank/DDBJ whole genome shotgun (WGS) entry which is preliminary data.</text>
</comment>
<sequence length="290" mass="32108">MQVNEEDRLVSQEKSSGTNGIAIAAIILVLIASGGAYFYFSKDSTPEPALPTEQLVLPEPSPAEPLPVTEPVVEPEPEPVVETPSQPTVVPEPEIDPLPTLNDSDTYIQEKTVKLADGMDISRLLVTQDMARQFVVFVDNLAQGELARKVSPLKGPTQTFTVTDITDKTYLNPDSYHRYDVYADFLSSLNEEQLATTYDKLLPLLDEAFAELGYQDLSFNERVEEAIDEMLAAPVIEDPIELSTISVNYQFVDPELEALPAAQKLMIRMGPDNSRKVKAVLKKLKQQLAE</sequence>
<evidence type="ECO:0000256" key="1">
    <source>
        <dbReference type="SAM" id="MobiDB-lite"/>
    </source>
</evidence>
<evidence type="ECO:0000256" key="2">
    <source>
        <dbReference type="SAM" id="Phobius"/>
    </source>
</evidence>